<accession>A0ABV7JDC6</accession>
<sequence>MKKSLLTRVYCFAGIIAYSLMFLSVLSASAQEQVGLRERAEELYGRFEYANAAALYAKLADS</sequence>
<comment type="caution">
    <text evidence="1">The sequence shown here is derived from an EMBL/GenBank/DDBJ whole genome shotgun (WGS) entry which is preliminary data.</text>
</comment>
<keyword evidence="2" id="KW-1185">Reference proteome</keyword>
<feature type="non-terminal residue" evidence="1">
    <location>
        <position position="62"/>
    </location>
</feature>
<proteinExistence type="predicted"/>
<reference evidence="2" key="1">
    <citation type="journal article" date="2019" name="Int. J. Syst. Evol. Microbiol.">
        <title>The Global Catalogue of Microorganisms (GCM) 10K type strain sequencing project: providing services to taxonomists for standard genome sequencing and annotation.</title>
        <authorList>
            <consortium name="The Broad Institute Genomics Platform"/>
            <consortium name="The Broad Institute Genome Sequencing Center for Infectious Disease"/>
            <person name="Wu L."/>
            <person name="Ma J."/>
        </authorList>
    </citation>
    <scope>NUCLEOTIDE SEQUENCE [LARGE SCALE GENOMIC DNA]</scope>
    <source>
        <strain evidence="2">KCTC 52416</strain>
    </source>
</reference>
<dbReference type="RefSeq" id="WP_379018248.1">
    <property type="nucleotide sequence ID" value="NZ_JBHRTA010000002.1"/>
</dbReference>
<evidence type="ECO:0000313" key="1">
    <source>
        <dbReference type="EMBL" id="MFC3195984.1"/>
    </source>
</evidence>
<evidence type="ECO:0000313" key="2">
    <source>
        <dbReference type="Proteomes" id="UP001595526"/>
    </source>
</evidence>
<dbReference type="Proteomes" id="UP001595526">
    <property type="component" value="Unassembled WGS sequence"/>
</dbReference>
<protein>
    <submittedName>
        <fullName evidence="1">Uncharacterized protein</fullName>
    </submittedName>
</protein>
<organism evidence="1 2">
    <name type="scientific">Parapedobacter deserti</name>
    <dbReference type="NCBI Taxonomy" id="1912957"/>
    <lineage>
        <taxon>Bacteria</taxon>
        <taxon>Pseudomonadati</taxon>
        <taxon>Bacteroidota</taxon>
        <taxon>Sphingobacteriia</taxon>
        <taxon>Sphingobacteriales</taxon>
        <taxon>Sphingobacteriaceae</taxon>
        <taxon>Parapedobacter</taxon>
    </lineage>
</organism>
<name>A0ABV7JDC6_9SPHI</name>
<gene>
    <name evidence="1" type="ORF">ACFOET_00025</name>
</gene>
<dbReference type="EMBL" id="JBHRTA010000002">
    <property type="protein sequence ID" value="MFC3195984.1"/>
    <property type="molecule type" value="Genomic_DNA"/>
</dbReference>